<dbReference type="InterPro" id="IPR002869">
    <property type="entry name" value="Pyrv_flavodox_OxRed_cen"/>
</dbReference>
<dbReference type="AlphaFoldDB" id="A0A8J6N120"/>
<reference evidence="3 4" key="1">
    <citation type="submission" date="2020-08" db="EMBL/GenBank/DDBJ databases">
        <title>Bridging the membrane lipid divide: bacteria of the FCB group superphylum have the potential to synthesize archaeal ether lipids.</title>
        <authorList>
            <person name="Villanueva L."/>
            <person name="Von Meijenfeldt F.A.B."/>
            <person name="Westbye A.B."/>
            <person name="Yadav S."/>
            <person name="Hopmans E.C."/>
            <person name="Dutilh B.E."/>
            <person name="Sinninghe Damste J.S."/>
        </authorList>
    </citation>
    <scope>NUCLEOTIDE SEQUENCE [LARGE SCALE GENOMIC DNA]</scope>
    <source>
        <strain evidence="3">NIOZ-UU27</strain>
    </source>
</reference>
<dbReference type="GO" id="GO:0016903">
    <property type="term" value="F:oxidoreductase activity, acting on the aldehyde or oxo group of donors"/>
    <property type="evidence" value="ECO:0007669"/>
    <property type="project" value="InterPro"/>
</dbReference>
<keyword evidence="1" id="KW-0560">Oxidoreductase</keyword>
<dbReference type="SUPFAM" id="SSF53323">
    <property type="entry name" value="Pyruvate-ferredoxin oxidoreductase, PFOR, domain III"/>
    <property type="match status" value="1"/>
</dbReference>
<comment type="caution">
    <text evidence="3">The sequence shown here is derived from an EMBL/GenBank/DDBJ whole genome shotgun (WGS) entry which is preliminary data.</text>
</comment>
<dbReference type="PANTHER" id="PTHR43854">
    <property type="entry name" value="INDOLEPYRUVATE OXIDOREDUCTASE SUBUNIT IORB"/>
    <property type="match status" value="1"/>
</dbReference>
<name>A0A8J6N120_9DELT</name>
<sequence length="204" mass="22197">MAFQKDPFNVIIGGVGGQGNVIASQVLGRILLQKGYVITIGETYGASQRGGAVMSHLRISAKDQFSPLIPEGQCDLLMALEPVEGLRILGQYGNPAVISLVNTRPIHPIEIISGQTPYPDVQEVLRKIGELSKEVWALNATEIALEMGDPIFSNMVMLGAFSTFEMLEIDLHGFEQAIGGLLSSERLSENLEAFERGRMAVEKR</sequence>
<dbReference type="Gene3D" id="3.40.920.10">
    <property type="entry name" value="Pyruvate-ferredoxin oxidoreductase, PFOR, domain III"/>
    <property type="match status" value="1"/>
</dbReference>
<gene>
    <name evidence="3" type="ORF">H8E19_10690</name>
</gene>
<evidence type="ECO:0000259" key="2">
    <source>
        <dbReference type="Pfam" id="PF01558"/>
    </source>
</evidence>
<organism evidence="3 4">
    <name type="scientific">Candidatus Desulfacyla euxinica</name>
    <dbReference type="NCBI Taxonomy" id="2841693"/>
    <lineage>
        <taxon>Bacteria</taxon>
        <taxon>Deltaproteobacteria</taxon>
        <taxon>Candidatus Desulfacyla</taxon>
    </lineage>
</organism>
<dbReference type="PANTHER" id="PTHR43854:SF1">
    <property type="entry name" value="INDOLEPYRUVATE OXIDOREDUCTASE SUBUNIT IORB"/>
    <property type="match status" value="1"/>
</dbReference>
<evidence type="ECO:0000313" key="4">
    <source>
        <dbReference type="Proteomes" id="UP000650524"/>
    </source>
</evidence>
<dbReference type="InterPro" id="IPR052198">
    <property type="entry name" value="IorB_Oxidoreductase"/>
</dbReference>
<accession>A0A8J6N120</accession>
<dbReference type="EMBL" id="JACNJD010000239">
    <property type="protein sequence ID" value="MBC8177859.1"/>
    <property type="molecule type" value="Genomic_DNA"/>
</dbReference>
<dbReference type="InterPro" id="IPR019752">
    <property type="entry name" value="Pyrv/ketoisovalerate_OxRed_cat"/>
</dbReference>
<proteinExistence type="predicted"/>
<evidence type="ECO:0000256" key="1">
    <source>
        <dbReference type="ARBA" id="ARBA00023002"/>
    </source>
</evidence>
<evidence type="ECO:0000313" key="3">
    <source>
        <dbReference type="EMBL" id="MBC8177859.1"/>
    </source>
</evidence>
<dbReference type="Proteomes" id="UP000650524">
    <property type="component" value="Unassembled WGS sequence"/>
</dbReference>
<dbReference type="Pfam" id="PF01558">
    <property type="entry name" value="POR"/>
    <property type="match status" value="1"/>
</dbReference>
<feature type="domain" description="Pyruvate/ketoisovalerate oxidoreductase catalytic" evidence="2">
    <location>
        <begin position="16"/>
        <end position="198"/>
    </location>
</feature>
<protein>
    <submittedName>
        <fullName evidence="3">Indolepyruvate oxidoreductase subunit beta</fullName>
    </submittedName>
</protein>